<evidence type="ECO:0000313" key="3">
    <source>
        <dbReference type="Proteomes" id="UP000747110"/>
    </source>
</evidence>
<reference evidence="1" key="1">
    <citation type="journal article" date="2021" name="Proc. Natl. Acad. Sci. U.S.A.">
        <title>Three genomes in the algal genus Volvox reveal the fate of a haploid sex-determining region after a transition to homothallism.</title>
        <authorList>
            <person name="Yamamoto K."/>
            <person name="Hamaji T."/>
            <person name="Kawai-Toyooka H."/>
            <person name="Matsuzaki R."/>
            <person name="Takahashi F."/>
            <person name="Nishimura Y."/>
            <person name="Kawachi M."/>
            <person name="Noguchi H."/>
            <person name="Minakuchi Y."/>
            <person name="Umen J.G."/>
            <person name="Toyoda A."/>
            <person name="Nozaki H."/>
        </authorList>
    </citation>
    <scope>NUCLEOTIDE SEQUENCE</scope>
    <source>
        <strain evidence="2">NIES-3785</strain>
        <strain evidence="1">NIES-3786</strain>
    </source>
</reference>
<dbReference type="Proteomes" id="UP000747110">
    <property type="component" value="Unassembled WGS sequence"/>
</dbReference>
<sequence>MEFRKALCVEHQIGTVPSFTHHISGLHQHPGGQAVHRRYPCRWTNMVVGNASSCLLLLRFLAGFRCVSVSFMFSAHTYHIYHVHCMSQASPSTRCIADCLGVAIKKTGKCNHCNGKECLIGKMHDLCILAAPSSLQCWDVKYECRAAPDVKYGDVLGSCQLKPGTPPPSKRYYSQNFLT</sequence>
<name>A0A8J4CK42_9CHLO</name>
<accession>A0A8J4CK42</accession>
<evidence type="ECO:0000313" key="1">
    <source>
        <dbReference type="EMBL" id="GIL84779.1"/>
    </source>
</evidence>
<protein>
    <submittedName>
        <fullName evidence="1">Uncharacterized protein</fullName>
    </submittedName>
</protein>
<proteinExistence type="predicted"/>
<dbReference type="EMBL" id="BNCQ01000036">
    <property type="protein sequence ID" value="GIM10822.1"/>
    <property type="molecule type" value="Genomic_DNA"/>
</dbReference>
<dbReference type="AlphaFoldDB" id="A0A8J4CK42"/>
<organism evidence="1 3">
    <name type="scientific">Volvox reticuliferus</name>
    <dbReference type="NCBI Taxonomy" id="1737510"/>
    <lineage>
        <taxon>Eukaryota</taxon>
        <taxon>Viridiplantae</taxon>
        <taxon>Chlorophyta</taxon>
        <taxon>core chlorophytes</taxon>
        <taxon>Chlorophyceae</taxon>
        <taxon>CS clade</taxon>
        <taxon>Chlamydomonadales</taxon>
        <taxon>Volvocaceae</taxon>
        <taxon>Volvox</taxon>
    </lineage>
</organism>
<comment type="caution">
    <text evidence="1">The sequence shown here is derived from an EMBL/GenBank/DDBJ whole genome shotgun (WGS) entry which is preliminary data.</text>
</comment>
<dbReference type="EMBL" id="BNCP01000030">
    <property type="protein sequence ID" value="GIL84779.1"/>
    <property type="molecule type" value="Genomic_DNA"/>
</dbReference>
<gene>
    <name evidence="1" type="ORF">Vretifemale_13222</name>
    <name evidence="2" type="ORF">Vretimale_14439</name>
</gene>
<keyword evidence="3" id="KW-1185">Reference proteome</keyword>
<dbReference type="Proteomes" id="UP000722791">
    <property type="component" value="Unassembled WGS sequence"/>
</dbReference>
<dbReference type="OrthoDB" id="544930at2759"/>
<evidence type="ECO:0000313" key="2">
    <source>
        <dbReference type="EMBL" id="GIM10822.1"/>
    </source>
</evidence>